<name>A0ABR0QP29_GOSAR</name>
<organism evidence="1 2">
    <name type="scientific">Gossypium arboreum</name>
    <name type="common">Tree cotton</name>
    <name type="synonym">Gossypium nanking</name>
    <dbReference type="NCBI Taxonomy" id="29729"/>
    <lineage>
        <taxon>Eukaryota</taxon>
        <taxon>Viridiplantae</taxon>
        <taxon>Streptophyta</taxon>
        <taxon>Embryophyta</taxon>
        <taxon>Tracheophyta</taxon>
        <taxon>Spermatophyta</taxon>
        <taxon>Magnoliopsida</taxon>
        <taxon>eudicotyledons</taxon>
        <taxon>Gunneridae</taxon>
        <taxon>Pentapetalae</taxon>
        <taxon>rosids</taxon>
        <taxon>malvids</taxon>
        <taxon>Malvales</taxon>
        <taxon>Malvaceae</taxon>
        <taxon>Malvoideae</taxon>
        <taxon>Gossypium</taxon>
    </lineage>
</organism>
<dbReference type="Proteomes" id="UP001358586">
    <property type="component" value="Chromosome 3"/>
</dbReference>
<evidence type="ECO:0000313" key="2">
    <source>
        <dbReference type="Proteomes" id="UP001358586"/>
    </source>
</evidence>
<sequence length="82" mass="8748">MVLWAGRFPAIGPPSIRRRRPPHMVVGSVKSSPFNPFAPLNPDPYCDGGAELATPGDGASGWCQRVGGRMGQVRTSGSRKWG</sequence>
<dbReference type="EMBL" id="JARKNE010000003">
    <property type="protein sequence ID" value="KAK5841059.1"/>
    <property type="molecule type" value="Genomic_DNA"/>
</dbReference>
<accession>A0ABR0QP29</accession>
<evidence type="ECO:0000313" key="1">
    <source>
        <dbReference type="EMBL" id="KAK5841059.1"/>
    </source>
</evidence>
<gene>
    <name evidence="1" type="ORF">PVK06_009967</name>
</gene>
<reference evidence="1 2" key="1">
    <citation type="submission" date="2023-03" db="EMBL/GenBank/DDBJ databases">
        <title>WGS of Gossypium arboreum.</title>
        <authorList>
            <person name="Yu D."/>
        </authorList>
    </citation>
    <scope>NUCLEOTIDE SEQUENCE [LARGE SCALE GENOMIC DNA]</scope>
    <source>
        <tissue evidence="1">Leaf</tissue>
    </source>
</reference>
<comment type="caution">
    <text evidence="1">The sequence shown here is derived from an EMBL/GenBank/DDBJ whole genome shotgun (WGS) entry which is preliminary data.</text>
</comment>
<proteinExistence type="predicted"/>
<keyword evidence="2" id="KW-1185">Reference proteome</keyword>
<protein>
    <submittedName>
        <fullName evidence="1">Uncharacterized protein</fullName>
    </submittedName>
</protein>